<keyword evidence="6 17" id="KW-0812">Transmembrane</keyword>
<comment type="caution">
    <text evidence="19">The sequence shown here is derived from an EMBL/GenBank/DDBJ whole genome shotgun (WGS) entry which is preliminary data.</text>
</comment>
<dbReference type="InterPro" id="IPR059000">
    <property type="entry name" value="ATPase_P-type_domA"/>
</dbReference>
<evidence type="ECO:0000256" key="15">
    <source>
        <dbReference type="ARBA" id="ARBA00023136"/>
    </source>
</evidence>
<dbReference type="Gene3D" id="2.70.150.10">
    <property type="entry name" value="Calcium-transporting ATPase, cytoplasmic transduction domain A"/>
    <property type="match status" value="1"/>
</dbReference>
<keyword evidence="20" id="KW-1185">Reference proteome</keyword>
<dbReference type="InterPro" id="IPR023298">
    <property type="entry name" value="ATPase_P-typ_TM_dom_sf"/>
</dbReference>
<accession>A0ABD5PBT7</accession>
<feature type="transmembrane region" description="Helical" evidence="17">
    <location>
        <begin position="253"/>
        <end position="272"/>
    </location>
</feature>
<dbReference type="GO" id="GO:0140581">
    <property type="term" value="F:P-type monovalent copper transporter activity"/>
    <property type="evidence" value="ECO:0007669"/>
    <property type="project" value="UniProtKB-EC"/>
</dbReference>
<evidence type="ECO:0000256" key="13">
    <source>
        <dbReference type="ARBA" id="ARBA00023008"/>
    </source>
</evidence>
<dbReference type="AlphaFoldDB" id="A0ABD5PBT7"/>
<name>A0ABD5PBT7_9EURY</name>
<keyword evidence="15 17" id="KW-0472">Membrane</keyword>
<dbReference type="GO" id="GO:0046872">
    <property type="term" value="F:metal ion binding"/>
    <property type="evidence" value="ECO:0007669"/>
    <property type="project" value="UniProtKB-KW"/>
</dbReference>
<dbReference type="SFLD" id="SFLDS00003">
    <property type="entry name" value="Haloacid_Dehalogenase"/>
    <property type="match status" value="1"/>
</dbReference>
<organism evidence="19 20">
    <name type="scientific">Halobium salinum</name>
    <dbReference type="NCBI Taxonomy" id="1364940"/>
    <lineage>
        <taxon>Archaea</taxon>
        <taxon>Methanobacteriati</taxon>
        <taxon>Methanobacteriota</taxon>
        <taxon>Stenosarchaea group</taxon>
        <taxon>Halobacteria</taxon>
        <taxon>Halobacteriales</taxon>
        <taxon>Haloferacaceae</taxon>
        <taxon>Halobium</taxon>
    </lineage>
</organism>
<dbReference type="EMBL" id="JBHSDS010000006">
    <property type="protein sequence ID" value="MFC4358357.1"/>
    <property type="molecule type" value="Genomic_DNA"/>
</dbReference>
<feature type="transmembrane region" description="Helical" evidence="17">
    <location>
        <begin position="284"/>
        <end position="303"/>
    </location>
</feature>
<dbReference type="FunFam" id="2.70.150.10:FF:000020">
    <property type="entry name" value="Copper-exporting P-type ATPase A"/>
    <property type="match status" value="1"/>
</dbReference>
<evidence type="ECO:0000313" key="19">
    <source>
        <dbReference type="EMBL" id="MFC4358357.1"/>
    </source>
</evidence>
<dbReference type="SFLD" id="SFLDG00002">
    <property type="entry name" value="C1.7:_P-type_atpase_like"/>
    <property type="match status" value="1"/>
</dbReference>
<evidence type="ECO:0000313" key="20">
    <source>
        <dbReference type="Proteomes" id="UP001595921"/>
    </source>
</evidence>
<dbReference type="InterPro" id="IPR006121">
    <property type="entry name" value="HMA_dom"/>
</dbReference>
<dbReference type="SUPFAM" id="SSF81665">
    <property type="entry name" value="Calcium ATPase, transmembrane domain M"/>
    <property type="match status" value="1"/>
</dbReference>
<dbReference type="PANTHER" id="PTHR48085">
    <property type="entry name" value="CADMIUM/ZINC-TRANSPORTING ATPASE HMA2-RELATED"/>
    <property type="match status" value="1"/>
</dbReference>
<evidence type="ECO:0000256" key="1">
    <source>
        <dbReference type="ARBA" id="ARBA00004651"/>
    </source>
</evidence>
<dbReference type="Gene3D" id="3.30.70.100">
    <property type="match status" value="2"/>
</dbReference>
<dbReference type="GO" id="GO:0005886">
    <property type="term" value="C:plasma membrane"/>
    <property type="evidence" value="ECO:0007669"/>
    <property type="project" value="UniProtKB-SubCell"/>
</dbReference>
<keyword evidence="11" id="KW-1278">Translocase</keyword>
<dbReference type="InterPro" id="IPR044492">
    <property type="entry name" value="P_typ_ATPase_HD_dom"/>
</dbReference>
<evidence type="ECO:0000256" key="10">
    <source>
        <dbReference type="ARBA" id="ARBA00022840"/>
    </source>
</evidence>
<dbReference type="InterPro" id="IPR036412">
    <property type="entry name" value="HAD-like_sf"/>
</dbReference>
<dbReference type="PANTHER" id="PTHR48085:SF5">
    <property type="entry name" value="CADMIUM_ZINC-TRANSPORTING ATPASE HMA4-RELATED"/>
    <property type="match status" value="1"/>
</dbReference>
<dbReference type="InterPro" id="IPR018303">
    <property type="entry name" value="ATPase_P-typ_P_site"/>
</dbReference>
<keyword evidence="9" id="KW-0187">Copper transport</keyword>
<evidence type="ECO:0000256" key="12">
    <source>
        <dbReference type="ARBA" id="ARBA00022989"/>
    </source>
</evidence>
<dbReference type="NCBIfam" id="TIGR01512">
    <property type="entry name" value="ATPase-IB2_Cd"/>
    <property type="match status" value="1"/>
</dbReference>
<proteinExistence type="inferred from homology"/>
<dbReference type="SUPFAM" id="SSF56784">
    <property type="entry name" value="HAD-like"/>
    <property type="match status" value="1"/>
</dbReference>
<keyword evidence="10" id="KW-0067">ATP-binding</keyword>
<feature type="transmembrane region" description="Helical" evidence="17">
    <location>
        <begin position="487"/>
        <end position="507"/>
    </location>
</feature>
<dbReference type="InterPro" id="IPR008250">
    <property type="entry name" value="ATPase_P-typ_transduc_dom_A_sf"/>
</dbReference>
<dbReference type="SUPFAM" id="SSF55008">
    <property type="entry name" value="HMA, heavy metal-associated domain"/>
    <property type="match status" value="2"/>
</dbReference>
<evidence type="ECO:0000256" key="4">
    <source>
        <dbReference type="ARBA" id="ARBA00022448"/>
    </source>
</evidence>
<dbReference type="Proteomes" id="UP001595921">
    <property type="component" value="Unassembled WGS sequence"/>
</dbReference>
<dbReference type="Gene3D" id="3.40.50.1000">
    <property type="entry name" value="HAD superfamily/HAD-like"/>
    <property type="match status" value="1"/>
</dbReference>
<evidence type="ECO:0000256" key="6">
    <source>
        <dbReference type="ARBA" id="ARBA00022692"/>
    </source>
</evidence>
<evidence type="ECO:0000256" key="5">
    <source>
        <dbReference type="ARBA" id="ARBA00022475"/>
    </source>
</evidence>
<comment type="similarity">
    <text evidence="2">Belongs to the cation transport ATPase (P-type) (TC 3.A.3) family. Type IB subfamily.</text>
</comment>
<feature type="domain" description="HMA" evidence="18">
    <location>
        <begin position="164"/>
        <end position="230"/>
    </location>
</feature>
<gene>
    <name evidence="19" type="ORF">ACFO0N_10410</name>
</gene>
<keyword evidence="7" id="KW-0479">Metal-binding</keyword>
<reference evidence="19 20" key="1">
    <citation type="journal article" date="2019" name="Int. J. Syst. Evol. Microbiol.">
        <title>The Global Catalogue of Microorganisms (GCM) 10K type strain sequencing project: providing services to taxonomists for standard genome sequencing and annotation.</title>
        <authorList>
            <consortium name="The Broad Institute Genomics Platform"/>
            <consortium name="The Broad Institute Genome Sequencing Center for Infectious Disease"/>
            <person name="Wu L."/>
            <person name="Ma J."/>
        </authorList>
    </citation>
    <scope>NUCLEOTIDE SEQUENCE [LARGE SCALE GENOMIC DNA]</scope>
    <source>
        <strain evidence="19 20">CGMCC 1.12553</strain>
    </source>
</reference>
<dbReference type="PRINTS" id="PR00941">
    <property type="entry name" value="CDATPASE"/>
</dbReference>
<comment type="subcellular location">
    <subcellularLocation>
        <location evidence="1">Cell membrane</location>
        <topology evidence="1">Multi-pass membrane protein</topology>
    </subcellularLocation>
</comment>
<dbReference type="RefSeq" id="WP_267623942.1">
    <property type="nucleotide sequence ID" value="NZ_JAODIW010000008.1"/>
</dbReference>
<keyword evidence="12 17" id="KW-1133">Transmembrane helix</keyword>
<sequence>MTAGDDCGCCDDGVEEVPSAGHDPVAESTDDACCESESTSDACCADDYRTERDQAHGDGPQQETGCCATEQDHAHDDAEGHAHSAEDRTPDDGGETLTLSVPEMDCPSCAGKVENALAGVDGVDSVDPRPTSGTLRVTYDPGAVTADEIADRVEGAGYAVKRDEEATLSVPEMDCPSCAGKVENALRDRDGVLGVDTRPTSGTVVVRYDPGRTDRGSLVAAVEGAGYPVEADDGEPGGSPHDVWTSTRGLRTWAGAAFLLVGIVVEFALTSLDVTLAAAFGRELTVAWGAYLGAVLVAGVPILRAGYYSLRNRNLDIDLLMSIGIVSAVAVDLPFEAATLSVLFSVAALLERFSMDRARNSLEELAALSPDTATVLRDGEEHTVPAAEVAVGDRVVVRPGDRIPVDGVVREGESAVDESPVTGESVPADKTAGDEVYAGSVVEGGYFEFEATATADESTLQRVIELVEDAQANRSDYEQFVDRFARWYTPLVVTVAVATFLATPFVFGIGWEAAFTRALTLLVVACPCALVISTPVSVVSAVTAAARNGVLVKGGDRLEAMGAVDAVAFDKTGTLTTGELSVTDVVALNGTDETELLGCAAALERRSEHPIAAAVVAHADDHGVPDRETADFEALTGQGVSATLDGVTHYAGKPGLFEDLGFDLEHAHVRTDGGVRTKGGELLADAADCEHDEGTYLDLVNETVPRLQSEGKTVVLVGTEDELEGVVAVADTVRPEAAWAVSRLRELGVEHVAMLTGDNERTARTIGEQVGVDEVRADLLPEEKVDAVEELRERYGHVAMVGDGVNDAPALATADVAVAMGAAGTDTALDTADVALMGDDLTRVPYLYDLSSRATSVIRQNVYAALAVKAVLAVAAPFGLVDVIVAIVIGDMGASLGVTSNALRLAGVSPAEPDGVASPEPDGEVAAAAD</sequence>
<feature type="transmembrane region" description="Helical" evidence="17">
    <location>
        <begin position="323"/>
        <end position="350"/>
    </location>
</feature>
<feature type="transmembrane region" description="Helical" evidence="17">
    <location>
        <begin position="519"/>
        <end position="546"/>
    </location>
</feature>
<feature type="domain" description="HMA" evidence="18">
    <location>
        <begin position="95"/>
        <end position="161"/>
    </location>
</feature>
<dbReference type="InterPro" id="IPR023214">
    <property type="entry name" value="HAD_sf"/>
</dbReference>
<dbReference type="NCBIfam" id="TIGR01525">
    <property type="entry name" value="ATPase-IB_hvy"/>
    <property type="match status" value="1"/>
</dbReference>
<dbReference type="Pfam" id="PF00702">
    <property type="entry name" value="Hydrolase"/>
    <property type="match status" value="1"/>
</dbReference>
<feature type="transmembrane region" description="Helical" evidence="17">
    <location>
        <begin position="862"/>
        <end position="889"/>
    </location>
</feature>
<evidence type="ECO:0000256" key="7">
    <source>
        <dbReference type="ARBA" id="ARBA00022723"/>
    </source>
</evidence>
<feature type="region of interest" description="Disordered" evidence="16">
    <location>
        <begin position="72"/>
        <end position="96"/>
    </location>
</feature>
<dbReference type="Gene3D" id="3.40.1110.10">
    <property type="entry name" value="Calcium-transporting ATPase, cytoplasmic domain N"/>
    <property type="match status" value="1"/>
</dbReference>
<dbReference type="GO" id="GO:0005524">
    <property type="term" value="F:ATP binding"/>
    <property type="evidence" value="ECO:0007669"/>
    <property type="project" value="UniProtKB-KW"/>
</dbReference>
<evidence type="ECO:0000256" key="14">
    <source>
        <dbReference type="ARBA" id="ARBA00023065"/>
    </source>
</evidence>
<evidence type="ECO:0000256" key="17">
    <source>
        <dbReference type="SAM" id="Phobius"/>
    </source>
</evidence>
<keyword evidence="5" id="KW-1003">Cell membrane</keyword>
<feature type="region of interest" description="Disordered" evidence="16">
    <location>
        <begin position="911"/>
        <end position="930"/>
    </location>
</feature>
<dbReference type="InterPro" id="IPR027256">
    <property type="entry name" value="P-typ_ATPase_IB"/>
</dbReference>
<dbReference type="PROSITE" id="PS00154">
    <property type="entry name" value="ATPASE_E1_E2"/>
    <property type="match status" value="1"/>
</dbReference>
<evidence type="ECO:0000256" key="16">
    <source>
        <dbReference type="SAM" id="MobiDB-lite"/>
    </source>
</evidence>
<dbReference type="EC" id="7.2.2.8" evidence="3"/>
<evidence type="ECO:0000259" key="18">
    <source>
        <dbReference type="PROSITE" id="PS50846"/>
    </source>
</evidence>
<dbReference type="InterPro" id="IPR051014">
    <property type="entry name" value="Cation_Transport_ATPase_IB"/>
</dbReference>
<keyword evidence="13" id="KW-0186">Copper</keyword>
<dbReference type="CDD" id="cd00371">
    <property type="entry name" value="HMA"/>
    <property type="match status" value="2"/>
</dbReference>
<feature type="region of interest" description="Disordered" evidence="16">
    <location>
        <begin position="16"/>
        <end position="39"/>
    </location>
</feature>
<dbReference type="InterPro" id="IPR023299">
    <property type="entry name" value="ATPase_P-typ_cyto_dom_N"/>
</dbReference>
<evidence type="ECO:0000256" key="11">
    <source>
        <dbReference type="ARBA" id="ARBA00022967"/>
    </source>
</evidence>
<keyword evidence="14" id="KW-0406">Ion transport</keyword>
<protein>
    <recommendedName>
        <fullName evidence="3">P-type Cu(+) transporter</fullName>
        <ecNumber evidence="3">7.2.2.8</ecNumber>
    </recommendedName>
</protein>
<evidence type="ECO:0000256" key="3">
    <source>
        <dbReference type="ARBA" id="ARBA00012517"/>
    </source>
</evidence>
<dbReference type="SFLD" id="SFLDF00027">
    <property type="entry name" value="p-type_atpase"/>
    <property type="match status" value="1"/>
</dbReference>
<dbReference type="PROSITE" id="PS50846">
    <property type="entry name" value="HMA_2"/>
    <property type="match status" value="2"/>
</dbReference>
<evidence type="ECO:0000256" key="9">
    <source>
        <dbReference type="ARBA" id="ARBA00022796"/>
    </source>
</evidence>
<dbReference type="InterPro" id="IPR036163">
    <property type="entry name" value="HMA_dom_sf"/>
</dbReference>
<dbReference type="Pfam" id="PF00122">
    <property type="entry name" value="E1-E2_ATPase"/>
    <property type="match status" value="1"/>
</dbReference>
<keyword evidence="8" id="KW-0547">Nucleotide-binding</keyword>
<evidence type="ECO:0000256" key="2">
    <source>
        <dbReference type="ARBA" id="ARBA00006024"/>
    </source>
</evidence>
<dbReference type="PRINTS" id="PR00119">
    <property type="entry name" value="CATATPASE"/>
</dbReference>
<dbReference type="NCBIfam" id="TIGR01494">
    <property type="entry name" value="ATPase_P-type"/>
    <property type="match status" value="2"/>
</dbReference>
<keyword evidence="4" id="KW-0813">Transport</keyword>
<dbReference type="FunFam" id="3.40.50.1000:FF:000144">
    <property type="entry name" value="copper-transporting ATPase 1 isoform X2"/>
    <property type="match status" value="1"/>
</dbReference>
<dbReference type="InterPro" id="IPR001757">
    <property type="entry name" value="P_typ_ATPase"/>
</dbReference>
<evidence type="ECO:0000256" key="8">
    <source>
        <dbReference type="ARBA" id="ARBA00022741"/>
    </source>
</evidence>
<feature type="compositionally biased region" description="Basic and acidic residues" evidence="16">
    <location>
        <begin position="72"/>
        <end position="91"/>
    </location>
</feature>
<dbReference type="SUPFAM" id="SSF81653">
    <property type="entry name" value="Calcium ATPase, transduction domain A"/>
    <property type="match status" value="1"/>
</dbReference>
<dbReference type="Pfam" id="PF00403">
    <property type="entry name" value="HMA"/>
    <property type="match status" value="2"/>
</dbReference>